<dbReference type="InterPro" id="IPR036390">
    <property type="entry name" value="WH_DNA-bd_sf"/>
</dbReference>
<dbReference type="AlphaFoldDB" id="D0R459"/>
<proteinExistence type="inferred from homology"/>
<dbReference type="KEGG" id="ljf:FI9785_1005"/>
<evidence type="ECO:0000313" key="6">
    <source>
        <dbReference type="EMBL" id="CAX66872.1"/>
    </source>
</evidence>
<dbReference type="PANTHER" id="PTHR30346">
    <property type="entry name" value="TRANSCRIPTIONAL DUAL REGULATOR HCAR-RELATED"/>
    <property type="match status" value="1"/>
</dbReference>
<keyword evidence="4" id="KW-0804">Transcription</keyword>
<dbReference type="InterPro" id="IPR036388">
    <property type="entry name" value="WH-like_DNA-bd_sf"/>
</dbReference>
<evidence type="ECO:0000256" key="2">
    <source>
        <dbReference type="ARBA" id="ARBA00023015"/>
    </source>
</evidence>
<dbReference type="GO" id="GO:0003677">
    <property type="term" value="F:DNA binding"/>
    <property type="evidence" value="ECO:0007669"/>
    <property type="project" value="UniProtKB-KW"/>
</dbReference>
<evidence type="ECO:0000256" key="1">
    <source>
        <dbReference type="ARBA" id="ARBA00009437"/>
    </source>
</evidence>
<organism evidence="6 7">
    <name type="scientific">Lactobacillus johnsonii (strain FI9785)</name>
    <dbReference type="NCBI Taxonomy" id="633699"/>
    <lineage>
        <taxon>Bacteria</taxon>
        <taxon>Bacillati</taxon>
        <taxon>Bacillota</taxon>
        <taxon>Bacilli</taxon>
        <taxon>Lactobacillales</taxon>
        <taxon>Lactobacillaceae</taxon>
        <taxon>Lactobacillus</taxon>
    </lineage>
</organism>
<dbReference type="SUPFAM" id="SSF46785">
    <property type="entry name" value="Winged helix' DNA-binding domain"/>
    <property type="match status" value="1"/>
</dbReference>
<dbReference type="PRINTS" id="PR00039">
    <property type="entry name" value="HTHLYSR"/>
</dbReference>
<keyword evidence="2" id="KW-0805">Transcription regulation</keyword>
<evidence type="ECO:0000259" key="5">
    <source>
        <dbReference type="PROSITE" id="PS50931"/>
    </source>
</evidence>
<evidence type="ECO:0000256" key="4">
    <source>
        <dbReference type="ARBA" id="ARBA00023163"/>
    </source>
</evidence>
<protein>
    <recommendedName>
        <fullName evidence="5">HTH lysR-type domain-containing protein</fullName>
    </recommendedName>
</protein>
<dbReference type="Proteomes" id="UP000002627">
    <property type="component" value="Chromosome"/>
</dbReference>
<dbReference type="EMBL" id="FN298497">
    <property type="protein sequence ID" value="CAX66872.1"/>
    <property type="molecule type" value="Genomic_DNA"/>
</dbReference>
<keyword evidence="7" id="KW-1185">Reference proteome</keyword>
<evidence type="ECO:0000256" key="3">
    <source>
        <dbReference type="ARBA" id="ARBA00023125"/>
    </source>
</evidence>
<name>D0R459_LACJF</name>
<dbReference type="GO" id="GO:0032993">
    <property type="term" value="C:protein-DNA complex"/>
    <property type="evidence" value="ECO:0007669"/>
    <property type="project" value="TreeGrafter"/>
</dbReference>
<dbReference type="HOGENOM" id="CLU_039613_20_14_9"/>
<dbReference type="Pfam" id="PF00126">
    <property type="entry name" value="HTH_1"/>
    <property type="match status" value="1"/>
</dbReference>
<comment type="similarity">
    <text evidence="1">Belongs to the LysR transcriptional regulatory family.</text>
</comment>
<gene>
    <name evidence="6" type="ordered locus">FI9785_1005</name>
</gene>
<dbReference type="Gene3D" id="1.10.10.10">
    <property type="entry name" value="Winged helix-like DNA-binding domain superfamily/Winged helix DNA-binding domain"/>
    <property type="match status" value="1"/>
</dbReference>
<keyword evidence="3" id="KW-0238">DNA-binding</keyword>
<dbReference type="RefSeq" id="WP_012846165.1">
    <property type="nucleotide sequence ID" value="NC_013504.1"/>
</dbReference>
<reference evidence="6 7" key="1">
    <citation type="journal article" date="2009" name="J. Bacteriol.">
        <title>Complete genome sequence of Lactobacillus johnsonii FI9785, a competitive exclusion agent against pathogens in poultry.</title>
        <authorList>
            <person name="Wegmann U."/>
            <person name="Overweg K."/>
            <person name="Horn N."/>
            <person name="Goesmann A."/>
            <person name="Narbad A."/>
            <person name="Gasson M.J."/>
            <person name="Shearman C."/>
        </authorList>
    </citation>
    <scope>NUCLEOTIDE SEQUENCE [LARGE SCALE GENOMIC DNA]</scope>
    <source>
        <strain evidence="6 7">FI9785</strain>
    </source>
</reference>
<dbReference type="InterPro" id="IPR000847">
    <property type="entry name" value="LysR_HTH_N"/>
</dbReference>
<evidence type="ECO:0000313" key="7">
    <source>
        <dbReference type="Proteomes" id="UP000002627"/>
    </source>
</evidence>
<feature type="domain" description="HTH lysR-type" evidence="5">
    <location>
        <begin position="1"/>
        <end position="53"/>
    </location>
</feature>
<accession>D0R459</accession>
<dbReference type="PANTHER" id="PTHR30346:SF28">
    <property type="entry name" value="HTH-TYPE TRANSCRIPTIONAL REGULATOR CYNR"/>
    <property type="match status" value="1"/>
</dbReference>
<dbReference type="PROSITE" id="PS50931">
    <property type="entry name" value="HTH_LYSR"/>
    <property type="match status" value="1"/>
</dbReference>
<dbReference type="GO" id="GO:0003700">
    <property type="term" value="F:DNA-binding transcription factor activity"/>
    <property type="evidence" value="ECO:0007669"/>
    <property type="project" value="InterPro"/>
</dbReference>
<sequence length="53" mass="6177">MELRVLRYFFAVCEAKNISKAAEALHISQPWLSRQLKNLEAELGVTLFYRGHQ</sequence>